<organism evidence="11">
    <name type="scientific">Rodentolepis nana</name>
    <name type="common">Dwarf tapeworm</name>
    <name type="synonym">Hymenolepis nana</name>
    <dbReference type="NCBI Taxonomy" id="102285"/>
    <lineage>
        <taxon>Eukaryota</taxon>
        <taxon>Metazoa</taxon>
        <taxon>Spiralia</taxon>
        <taxon>Lophotrochozoa</taxon>
        <taxon>Platyhelminthes</taxon>
        <taxon>Cestoda</taxon>
        <taxon>Eucestoda</taxon>
        <taxon>Cyclophyllidea</taxon>
        <taxon>Hymenolepididae</taxon>
        <taxon>Rodentolepis</taxon>
    </lineage>
</organism>
<dbReference type="Gene3D" id="2.20.70.10">
    <property type="match status" value="1"/>
</dbReference>
<feature type="region of interest" description="Disordered" evidence="7">
    <location>
        <begin position="1643"/>
        <end position="1668"/>
    </location>
</feature>
<evidence type="ECO:0000256" key="1">
    <source>
        <dbReference type="ARBA" id="ARBA00004278"/>
    </source>
</evidence>
<feature type="coiled-coil region" evidence="6">
    <location>
        <begin position="2135"/>
        <end position="2162"/>
    </location>
</feature>
<feature type="compositionally biased region" description="Basic and acidic residues" evidence="7">
    <location>
        <begin position="1716"/>
        <end position="1728"/>
    </location>
</feature>
<evidence type="ECO:0000313" key="10">
    <source>
        <dbReference type="Proteomes" id="UP000278807"/>
    </source>
</evidence>
<dbReference type="InterPro" id="IPR036020">
    <property type="entry name" value="WW_dom_sf"/>
</dbReference>
<evidence type="ECO:0000313" key="9">
    <source>
        <dbReference type="EMBL" id="VDO05391.1"/>
    </source>
</evidence>
<dbReference type="CDD" id="cd00201">
    <property type="entry name" value="WW"/>
    <property type="match status" value="1"/>
</dbReference>
<dbReference type="PANTHER" id="PTHR12268">
    <property type="entry name" value="E3 UBIQUITIN-PROTEIN LIGASE KCMF1"/>
    <property type="match status" value="1"/>
</dbReference>
<dbReference type="InterPro" id="IPR015153">
    <property type="entry name" value="EF-hand_dom_typ1"/>
</dbReference>
<feature type="region of interest" description="Disordered" evidence="7">
    <location>
        <begin position="1566"/>
        <end position="1622"/>
    </location>
</feature>
<feature type="region of interest" description="Disordered" evidence="7">
    <location>
        <begin position="2443"/>
        <end position="2463"/>
    </location>
</feature>
<gene>
    <name evidence="9" type="ORF">HNAJ_LOCUS9097</name>
</gene>
<dbReference type="GO" id="GO:0045202">
    <property type="term" value="C:synapse"/>
    <property type="evidence" value="ECO:0007669"/>
    <property type="project" value="GOC"/>
</dbReference>
<dbReference type="InterPro" id="IPR011992">
    <property type="entry name" value="EF-hand-dom_pair"/>
</dbReference>
<feature type="domain" description="WW" evidence="8">
    <location>
        <begin position="2290"/>
        <end position="2325"/>
    </location>
</feature>
<dbReference type="GO" id="GO:0005886">
    <property type="term" value="C:plasma membrane"/>
    <property type="evidence" value="ECO:0007669"/>
    <property type="project" value="TreeGrafter"/>
</dbReference>
<evidence type="ECO:0000256" key="6">
    <source>
        <dbReference type="SAM" id="Coils"/>
    </source>
</evidence>
<dbReference type="SMART" id="SM00456">
    <property type="entry name" value="WW"/>
    <property type="match status" value="1"/>
</dbReference>
<dbReference type="GO" id="GO:0099536">
    <property type="term" value="P:synaptic signaling"/>
    <property type="evidence" value="ECO:0007669"/>
    <property type="project" value="TreeGrafter"/>
</dbReference>
<evidence type="ECO:0000256" key="4">
    <source>
        <dbReference type="ARBA" id="ARBA00022837"/>
    </source>
</evidence>
<dbReference type="InterPro" id="IPR050774">
    <property type="entry name" value="KCMF1/Dystrophin"/>
</dbReference>
<dbReference type="Proteomes" id="UP000278807">
    <property type="component" value="Unassembled WGS sequence"/>
</dbReference>
<evidence type="ECO:0000256" key="5">
    <source>
        <dbReference type="ARBA" id="ARBA00023212"/>
    </source>
</evidence>
<dbReference type="WBParaSite" id="HNAJ_0000910101-mRNA-1">
    <property type="protein sequence ID" value="HNAJ_0000910101-mRNA-1"/>
    <property type="gene ID" value="HNAJ_0000910101"/>
</dbReference>
<feature type="coiled-coil region" evidence="6">
    <location>
        <begin position="399"/>
        <end position="426"/>
    </location>
</feature>
<feature type="coiled-coil region" evidence="6">
    <location>
        <begin position="901"/>
        <end position="928"/>
    </location>
</feature>
<evidence type="ECO:0000313" key="11">
    <source>
        <dbReference type="WBParaSite" id="HNAJ_0000910101-mRNA-1"/>
    </source>
</evidence>
<comment type="subcellular location">
    <subcellularLocation>
        <location evidence="1">Cell membrane</location>
        <location evidence="1">Sarcolemma</location>
        <topology evidence="1">Peripheral membrane protein</topology>
        <orientation evidence="1">Cytoplasmic side</orientation>
    </subcellularLocation>
    <subcellularLocation>
        <location evidence="2">Cytoplasm</location>
    </subcellularLocation>
</comment>
<dbReference type="EMBL" id="UZAE01012491">
    <property type="protein sequence ID" value="VDO05391.1"/>
    <property type="molecule type" value="Genomic_DNA"/>
</dbReference>
<dbReference type="OrthoDB" id="6257174at2759"/>
<feature type="coiled-coil region" evidence="6">
    <location>
        <begin position="1770"/>
        <end position="1804"/>
    </location>
</feature>
<keyword evidence="5" id="KW-0206">Cytoskeleton</keyword>
<dbReference type="PANTHER" id="PTHR12268:SF14">
    <property type="entry name" value="DYSTROPHIN-1"/>
    <property type="match status" value="1"/>
</dbReference>
<protein>
    <submittedName>
        <fullName evidence="11">WW domain-containing protein</fullName>
    </submittedName>
</protein>
<evidence type="ECO:0000256" key="7">
    <source>
        <dbReference type="SAM" id="MobiDB-lite"/>
    </source>
</evidence>
<evidence type="ECO:0000256" key="3">
    <source>
        <dbReference type="ARBA" id="ARBA00022490"/>
    </source>
</evidence>
<dbReference type="SUPFAM" id="SSF46966">
    <property type="entry name" value="Spectrin repeat"/>
    <property type="match status" value="2"/>
</dbReference>
<keyword evidence="4" id="KW-0106">Calcium</keyword>
<keyword evidence="3" id="KW-0963">Cytoplasm</keyword>
<feature type="region of interest" description="Disordered" evidence="7">
    <location>
        <begin position="1695"/>
        <end position="1728"/>
    </location>
</feature>
<dbReference type="SUPFAM" id="SSF51045">
    <property type="entry name" value="WW domain"/>
    <property type="match status" value="1"/>
</dbReference>
<dbReference type="Gene3D" id="1.20.58.60">
    <property type="match status" value="3"/>
</dbReference>
<dbReference type="InterPro" id="IPR001202">
    <property type="entry name" value="WW_dom"/>
</dbReference>
<dbReference type="SUPFAM" id="SSF47473">
    <property type="entry name" value="EF-hand"/>
    <property type="match status" value="1"/>
</dbReference>
<evidence type="ECO:0000256" key="2">
    <source>
        <dbReference type="ARBA" id="ARBA00004496"/>
    </source>
</evidence>
<name>A0A0R3TNV8_RODNA</name>
<accession>A0A0R3TNV8</accession>
<dbReference type="Pfam" id="PF09068">
    <property type="entry name" value="EF-hand_2"/>
    <property type="match status" value="1"/>
</dbReference>
<reference evidence="9 10" key="2">
    <citation type="submission" date="2018-11" db="EMBL/GenBank/DDBJ databases">
        <authorList>
            <consortium name="Pathogen Informatics"/>
        </authorList>
    </citation>
    <scope>NUCLEOTIDE SEQUENCE [LARGE SCALE GENOMIC DNA]</scope>
</reference>
<dbReference type="PROSITE" id="PS50020">
    <property type="entry name" value="WW_DOMAIN_2"/>
    <property type="match status" value="1"/>
</dbReference>
<evidence type="ECO:0000259" key="8">
    <source>
        <dbReference type="PROSITE" id="PS50020"/>
    </source>
</evidence>
<feature type="coiled-coil region" evidence="6">
    <location>
        <begin position="556"/>
        <end position="610"/>
    </location>
</feature>
<keyword evidence="10" id="KW-1185">Reference proteome</keyword>
<feature type="compositionally biased region" description="Low complexity" evidence="7">
    <location>
        <begin position="1599"/>
        <end position="1612"/>
    </location>
</feature>
<dbReference type="Gene3D" id="6.10.140.70">
    <property type="match status" value="1"/>
</dbReference>
<keyword evidence="6" id="KW-0175">Coiled coil</keyword>
<proteinExistence type="predicted"/>
<dbReference type="STRING" id="102285.A0A0R3TNV8"/>
<reference evidence="11" key="1">
    <citation type="submission" date="2016-04" db="UniProtKB">
        <authorList>
            <consortium name="WormBaseParasite"/>
        </authorList>
    </citation>
    <scope>IDENTIFICATION</scope>
</reference>
<sequence>MRTVQKQPKSATVEQFLAPLEKEESTELWNKWQEVRGLISERVPILQNLCENHDLFVNQIERFEKLMSDMFDYLESVAQAANSQSSAIEAQLGESVEALRDMEKMQPTLGHLDGIVKELQYFFNEAYLKKLKTRLQELNQTWNRVKELTNENIEFLRSKLETSSSAKDFVEEEKSEAQPSDSATAYHSEMQEAPITINSGLPQNHPPDTVVKMIDLEELQKWISKAKHRFAKFTSINSREEVDKFEEFLEQFRSEIDVRRPMIEAMRSGEARDAMGKSISSKTVLLFSGHFADLESEYAASQERLKSATYHFNDFNSLMSYEKHWLERVDSMLKKSKNQTYVDVGDICDEIMASYFRAFDNLKSEHSEDDFARLKKIVRLLSSEKVMSQKLNAEFETYAASIASALQQLIRRLDELKKLKQRTEDTQNQLDRYSAWLRDTTKNIQEKMRIGGTVASSKELDDFCSQITEIDESIASIRHDIDKRSSTESLANAVPESLTEKLNLLQTDTANFKRALLLYTFPSNIQSSIIRSREATREHDVAAVNLEVVSLTNDHIISLLKKADDLIERIRETQNLVDSLQNTVSSTKPLSELRNTLDELLHELKDLFNKNTKILEHVERFREGLQDLQPHADQYSKIIDPLDQVMMNVEEVTDYLETADTNHSHIEMLQRVLNELCGVLGREDRDQDDSSKEDENSTVEKLENLLRQIEISVDPIEGLNSTIANVRRIIDKAFAARNAFRAQINGLATESNESSVTEATEIRVVPETGTDVHESTLKSTGENNRGAVSDETNQSLLSVIYARSNQLTTEISEFFQDLDNFNKYCVKLDPAEKSPEENDSLEPLQTTMAKCEKKVEYFKLQSHYLESRLSELLKASKALQPDDRKIVLKVQKFWTDSKKNLAWHLEEINQLSRTLKEAQEAFSNYERYPAEGNRQICLTYITRLEDSYNWRLNQDRACLDKGYHAEIAQRLSSSTRSTNFIFKLTPFRECLQQFVTQLNEIQDELYSCQSIPTHELLSQIQNLDQYFTLAQEAASKATSILNRCRMDQVPEKESNGENNGSENEFLASTNWLEAILETQKGRLNTYCNEFHLCRPYWQEYGNLWQSFMNESIMQKHQMELLQLDRIPNEDHGSSEASVGTARDYAVNLCSSVLTLQRLGSKIVWKAQYSQIGHGLKSDLYLQPVFDERFSNRPLRMDNTLQDDITFINETFDTLVEELKRLSQKYNIESLVPPNLRIDTSRIEDLQVQKSDSLSDMDGFQETTFPQSQRQQFESVGITSFEACLNRLNEELAWLKQSNLYIPVVDVPSNYISKLDSEFWSPTGATGSVQLCSNWIKSKSTELSKLDSGLKMHEKRSAQLCTTSEKLSATLEDFESRRQLHEAADELHASMEAARGVIDRRRTRLSVWLSVCSAIESAMLMDGAGSVIDQGGQQTLPVWIATIRKRLEQSSSNLDSPVFKKELNRPGDDSHEFRSLYPPVIQIQLQQYAIELEARKPQLDKLIIETQRLEEELRHTDNNYADHLSTMTGNFATCCTLPHANMSSYLTSSLVHVVSSIKRTVNEFVGETSGTGDIEKGSNAVNGKHSTGGVDFIQSRSRRGSISDSSNCNSPSPHANDPQEPPRRLSLAEIFGNTGETIKDQMPSLSELESPKHSPILHQKEPCSPRQTSKIIQRMPISENSVRWKPPSLPSLSTLLEEDTEKSSESFSQNVCSSSSESDHESSSKKHLEEFHAPTPQIEVQESSSLEHAVDAVVEEVRQCWNETSSQVKARLDELEKMMTATDELKTLERELDRWLSRAESNLEDAISNTQDIGERKRIIQSSLEISYNSTILFQEIIDRLPDGETKFTLHQNKCEAILEKYSKEDTQKFRSDQEAIQLRWSQLVTSLRESLEGAAQLDPDLIEIPVAAQPKRPESDLQRIVRLRTATSQQPGACNSGDLIRPMESRSMETSVIDAFGNGDANPPRTYGTMGHRGYGQKFESVSHPPAWRGLVMELVERGFMCLNPNNVYLIEEAGSSQRLPNENWRLFLAQLRQTNDWLAHQDANFHQLKGTIGGDSESVSQLINSFSILEDEIRQHKFQVDELLNRGKIFMQDQTIDGRYCLNMDSEGDSDGSEYEPGKVDVDESNMSTKRIKLTVFERVLDDAENELKSAQKLLMSQDLSSPTNDQKLQMIWDTCASVTHAIAGLDGQALCLSDDGTIISHVLISRLDGLKIGLERLRSLTNEEMNRSSSINGLSSTLSQPIAPVFQRNLRSPPQHMLNSESTNTPLNDGALIPRPKSPSECWLQAFKTVSYPWERCLLPAGNQVPYYKNHATQETQWDHPLMIELLQKMDESNTIRFQAYRAAAKIRQLQLRLFCELKLQHFDQLRDLHQLDQVPLNVATETFARHGLTSPLYSEGYDGRMMDVPQMLNCLTTLYCRLWDLLVSQPDVVKITNASGDSQMVVPTQQTPSRSHNSDSIAVGNKVQQIVT</sequence>